<dbReference type="Pfam" id="PF16259">
    <property type="entry name" value="DUF4913"/>
    <property type="match status" value="1"/>
</dbReference>
<keyword evidence="2" id="KW-1185">Reference proteome</keyword>
<protein>
    <submittedName>
        <fullName evidence="1">DUF4913 domain-containing protein</fullName>
    </submittedName>
</protein>
<dbReference type="AlphaFoldDB" id="A0A7D6VFZ9"/>
<name>A0A7D6VFZ9_9NOCA</name>
<evidence type="ECO:0000313" key="1">
    <source>
        <dbReference type="EMBL" id="QLY34631.1"/>
    </source>
</evidence>
<organism evidence="1 2">
    <name type="scientific">Nocardia huaxiensis</name>
    <dbReference type="NCBI Taxonomy" id="2755382"/>
    <lineage>
        <taxon>Bacteria</taxon>
        <taxon>Bacillati</taxon>
        <taxon>Actinomycetota</taxon>
        <taxon>Actinomycetes</taxon>
        <taxon>Mycobacteriales</taxon>
        <taxon>Nocardiaceae</taxon>
        <taxon>Nocardia</taxon>
    </lineage>
</organism>
<dbReference type="InterPro" id="IPR032584">
    <property type="entry name" value="DUF4913"/>
</dbReference>
<evidence type="ECO:0000313" key="2">
    <source>
        <dbReference type="Proteomes" id="UP000515512"/>
    </source>
</evidence>
<proteinExistence type="predicted"/>
<dbReference type="Proteomes" id="UP000515512">
    <property type="component" value="Chromosome"/>
</dbReference>
<dbReference type="EMBL" id="CP059399">
    <property type="protein sequence ID" value="QLY34631.1"/>
    <property type="molecule type" value="Genomic_DNA"/>
</dbReference>
<dbReference type="KEGG" id="nhu:H0264_24230"/>
<accession>A0A7D6VFZ9</accession>
<sequence length="115" mass="13503">MVYASVVEFVENYLSLVYRRDVSEHSRRAWCPEWWKHAEGVVRLECLWRSWEHYRLDTRTGLSVWFLDHADPHMRELFDPGGPFKHCSVTKGHSDSLQPLPLRSPAHGLFTEPIG</sequence>
<gene>
    <name evidence="1" type="ORF">H0264_24230</name>
</gene>
<reference evidence="1 2" key="1">
    <citation type="submission" date="2020-07" db="EMBL/GenBank/DDBJ databases">
        <authorList>
            <person name="Zhuang K."/>
            <person name="Ran Y."/>
        </authorList>
    </citation>
    <scope>NUCLEOTIDE SEQUENCE [LARGE SCALE GENOMIC DNA]</scope>
    <source>
        <strain evidence="1 2">WCH-YHL-001</strain>
    </source>
</reference>